<comment type="similarity">
    <text evidence="3">Belongs to the SPOT14 family.</text>
</comment>
<feature type="compositionally biased region" description="Low complexity" evidence="6">
    <location>
        <begin position="178"/>
        <end position="203"/>
    </location>
</feature>
<dbReference type="Pfam" id="PF07084">
    <property type="entry name" value="Spot_14"/>
    <property type="match status" value="2"/>
</dbReference>
<protein>
    <recommendedName>
        <fullName evidence="9">Thyroid hormone-inducible hepatic protein spot 14</fullName>
    </recommendedName>
</protein>
<comment type="subcellular location">
    <subcellularLocation>
        <location evidence="2">Cytoplasm</location>
    </subcellularLocation>
    <subcellularLocation>
        <location evidence="1">Nucleus</location>
    </subcellularLocation>
</comment>
<evidence type="ECO:0008006" key="9">
    <source>
        <dbReference type="Google" id="ProtNLM"/>
    </source>
</evidence>
<organism evidence="7 8">
    <name type="scientific">Polypedilum vanderplanki</name>
    <name type="common">Sleeping chironomid midge</name>
    <dbReference type="NCBI Taxonomy" id="319348"/>
    <lineage>
        <taxon>Eukaryota</taxon>
        <taxon>Metazoa</taxon>
        <taxon>Ecdysozoa</taxon>
        <taxon>Arthropoda</taxon>
        <taxon>Hexapoda</taxon>
        <taxon>Insecta</taxon>
        <taxon>Pterygota</taxon>
        <taxon>Neoptera</taxon>
        <taxon>Endopterygota</taxon>
        <taxon>Diptera</taxon>
        <taxon>Nematocera</taxon>
        <taxon>Chironomoidea</taxon>
        <taxon>Chironomidae</taxon>
        <taxon>Chironominae</taxon>
        <taxon>Polypedilum</taxon>
        <taxon>Polypedilum</taxon>
    </lineage>
</organism>
<evidence type="ECO:0000256" key="2">
    <source>
        <dbReference type="ARBA" id="ARBA00004496"/>
    </source>
</evidence>
<dbReference type="InterPro" id="IPR009786">
    <property type="entry name" value="Spot_14"/>
</dbReference>
<dbReference type="GO" id="GO:0046890">
    <property type="term" value="P:regulation of lipid biosynthetic process"/>
    <property type="evidence" value="ECO:0007669"/>
    <property type="project" value="TreeGrafter"/>
</dbReference>
<keyword evidence="5" id="KW-0539">Nucleus</keyword>
<keyword evidence="8" id="KW-1185">Reference proteome</keyword>
<accession>A0A9J6C9Y1</accession>
<evidence type="ECO:0000313" key="7">
    <source>
        <dbReference type="EMBL" id="KAG5678571.1"/>
    </source>
</evidence>
<sequence>MTNIENSRNCLRRLIHDDQEFSNQSIINVIERFVKSVNIMEETILIPSRLMDRHVGDATDSVKPAIEKSHHHHHHHHYHNKKKSSSNDVRDNLGNTDLFNLYSMLNTVKVDLLWGRNGQEEDMTENKNRNVDRPASNDNNVTESIKPDASTAQQQTVVTAATIVNTTESQKGHVRRPSTVSVSSSNSSTISDSESEVSSNENDSGIESENQKNKERSLEIAKQFRTHLLGLYKSLEQMTEAASYLTARYQSDMGGC</sequence>
<dbReference type="GO" id="GO:0005829">
    <property type="term" value="C:cytosol"/>
    <property type="evidence" value="ECO:0007669"/>
    <property type="project" value="TreeGrafter"/>
</dbReference>
<evidence type="ECO:0000256" key="6">
    <source>
        <dbReference type="SAM" id="MobiDB-lite"/>
    </source>
</evidence>
<evidence type="ECO:0000256" key="5">
    <source>
        <dbReference type="ARBA" id="ARBA00023242"/>
    </source>
</evidence>
<evidence type="ECO:0000256" key="1">
    <source>
        <dbReference type="ARBA" id="ARBA00004123"/>
    </source>
</evidence>
<dbReference type="GO" id="GO:0005634">
    <property type="term" value="C:nucleus"/>
    <property type="evidence" value="ECO:0007669"/>
    <property type="project" value="UniProtKB-SubCell"/>
</dbReference>
<dbReference type="Proteomes" id="UP001107558">
    <property type="component" value="Chromosome 2"/>
</dbReference>
<dbReference type="OrthoDB" id="5951908at2759"/>
<feature type="region of interest" description="Disordered" evidence="6">
    <location>
        <begin position="67"/>
        <end position="91"/>
    </location>
</feature>
<keyword evidence="4" id="KW-0963">Cytoplasm</keyword>
<name>A0A9J6C9Y1_POLVA</name>
<feature type="compositionally biased region" description="Basic residues" evidence="6">
    <location>
        <begin position="69"/>
        <end position="84"/>
    </location>
</feature>
<evidence type="ECO:0000256" key="4">
    <source>
        <dbReference type="ARBA" id="ARBA00022490"/>
    </source>
</evidence>
<dbReference type="PANTHER" id="PTHR14315:SF17">
    <property type="entry name" value="MIP21584P"/>
    <property type="match status" value="1"/>
</dbReference>
<dbReference type="InterPro" id="IPR053719">
    <property type="entry name" value="Lipogen_MT_Stabilize_sf"/>
</dbReference>
<feature type="region of interest" description="Disordered" evidence="6">
    <location>
        <begin position="168"/>
        <end position="215"/>
    </location>
</feature>
<evidence type="ECO:0000256" key="3">
    <source>
        <dbReference type="ARBA" id="ARBA00009488"/>
    </source>
</evidence>
<proteinExistence type="inferred from homology"/>
<comment type="caution">
    <text evidence="7">The sequence shown here is derived from an EMBL/GenBank/DDBJ whole genome shotgun (WGS) entry which is preliminary data.</text>
</comment>
<dbReference type="EMBL" id="JADBJN010000002">
    <property type="protein sequence ID" value="KAG5678571.1"/>
    <property type="molecule type" value="Genomic_DNA"/>
</dbReference>
<dbReference type="PANTHER" id="PTHR14315">
    <property type="entry name" value="SPOT14 FAMILY MEMBER"/>
    <property type="match status" value="1"/>
</dbReference>
<reference evidence="7" key="1">
    <citation type="submission" date="2021-03" db="EMBL/GenBank/DDBJ databases">
        <title>Chromosome level genome of the anhydrobiotic midge Polypedilum vanderplanki.</title>
        <authorList>
            <person name="Yoshida Y."/>
            <person name="Kikawada T."/>
            <person name="Gusev O."/>
        </authorList>
    </citation>
    <scope>NUCLEOTIDE SEQUENCE</scope>
    <source>
        <strain evidence="7">NIAS01</strain>
        <tissue evidence="7">Whole body or cell culture</tissue>
    </source>
</reference>
<dbReference type="Gene3D" id="6.10.140.1610">
    <property type="match status" value="2"/>
</dbReference>
<feature type="region of interest" description="Disordered" evidence="6">
    <location>
        <begin position="121"/>
        <end position="154"/>
    </location>
</feature>
<gene>
    <name evidence="7" type="ORF">PVAND_008234</name>
</gene>
<dbReference type="AlphaFoldDB" id="A0A9J6C9Y1"/>
<evidence type="ECO:0000313" key="8">
    <source>
        <dbReference type="Proteomes" id="UP001107558"/>
    </source>
</evidence>